<reference evidence="2" key="1">
    <citation type="journal article" date="2012" name="PLoS Genet.">
        <title>The genomes of the fungal plant pathogens Cladosporium fulvum and Dothistroma septosporum reveal adaptation to different hosts and lifestyles but also signatures of common ancestry.</title>
        <authorList>
            <person name="de Wit P.J.G.M."/>
            <person name="van der Burgt A."/>
            <person name="Oekmen B."/>
            <person name="Stergiopoulos I."/>
            <person name="Abd-Elsalam K.A."/>
            <person name="Aerts A.L."/>
            <person name="Bahkali A.H."/>
            <person name="Beenen H.G."/>
            <person name="Chettri P."/>
            <person name="Cox M.P."/>
            <person name="Datema E."/>
            <person name="de Vries R.P."/>
            <person name="Dhillon B."/>
            <person name="Ganley A.R."/>
            <person name="Griffiths S.A."/>
            <person name="Guo Y."/>
            <person name="Hamelin R.C."/>
            <person name="Henrissat B."/>
            <person name="Kabir M.S."/>
            <person name="Jashni M.K."/>
            <person name="Kema G."/>
            <person name="Klaubauf S."/>
            <person name="Lapidus A."/>
            <person name="Levasseur A."/>
            <person name="Lindquist E."/>
            <person name="Mehrabi R."/>
            <person name="Ohm R.A."/>
            <person name="Owen T.J."/>
            <person name="Salamov A."/>
            <person name="Schwelm A."/>
            <person name="Schijlen E."/>
            <person name="Sun H."/>
            <person name="van den Burg H.A."/>
            <person name="van Ham R.C.H.J."/>
            <person name="Zhang S."/>
            <person name="Goodwin S.B."/>
            <person name="Grigoriev I.V."/>
            <person name="Collemare J."/>
            <person name="Bradshaw R.E."/>
        </authorList>
    </citation>
    <scope>NUCLEOTIDE SEQUENCE [LARGE SCALE GENOMIC DNA]</scope>
    <source>
        <strain evidence="2">NZE10 / CBS 128990</strain>
    </source>
</reference>
<accession>N1PQ45</accession>
<keyword evidence="2" id="KW-1185">Reference proteome</keyword>
<sequence>MADDTENGLLAIEVDTENGLLAIEVDTENGLLAIEVDTDAYVETTAGDTPSVPRTFQSEADYQAQKAAYHAKTDTGNNLETLYQAVPYLRPSATGTNDAVEDVEGDEAQELESKIVLGKKDVMLLGCAAGQMYYEKRYEEIIQLCDRVESVVVVVVDGKLGESLQRWQGKCRAKLDREKEHGRNGS</sequence>
<dbReference type="EMBL" id="KB446539">
    <property type="protein sequence ID" value="EME44500.1"/>
    <property type="molecule type" value="Genomic_DNA"/>
</dbReference>
<dbReference type="OrthoDB" id="3938544at2759"/>
<name>N1PQ45_DOTSN</name>
<gene>
    <name evidence="1" type="ORF">DOTSEDRAFT_53582</name>
</gene>
<protein>
    <submittedName>
        <fullName evidence="1">Uncharacterized protein</fullName>
    </submittedName>
</protein>
<evidence type="ECO:0000313" key="1">
    <source>
        <dbReference type="EMBL" id="EME44500.1"/>
    </source>
</evidence>
<dbReference type="AlphaFoldDB" id="N1PQ45"/>
<organism evidence="1 2">
    <name type="scientific">Dothistroma septosporum (strain NZE10 / CBS 128990)</name>
    <name type="common">Red band needle blight fungus</name>
    <name type="synonym">Mycosphaerella pini</name>
    <dbReference type="NCBI Taxonomy" id="675120"/>
    <lineage>
        <taxon>Eukaryota</taxon>
        <taxon>Fungi</taxon>
        <taxon>Dikarya</taxon>
        <taxon>Ascomycota</taxon>
        <taxon>Pezizomycotina</taxon>
        <taxon>Dothideomycetes</taxon>
        <taxon>Dothideomycetidae</taxon>
        <taxon>Mycosphaerellales</taxon>
        <taxon>Mycosphaerellaceae</taxon>
        <taxon>Dothistroma</taxon>
    </lineage>
</organism>
<evidence type="ECO:0000313" key="2">
    <source>
        <dbReference type="Proteomes" id="UP000016933"/>
    </source>
</evidence>
<proteinExistence type="predicted"/>
<dbReference type="Proteomes" id="UP000016933">
    <property type="component" value="Unassembled WGS sequence"/>
</dbReference>
<dbReference type="HOGENOM" id="CLU_125057_0_0_1"/>
<dbReference type="eggNOG" id="ENOG502R984">
    <property type="taxonomic scope" value="Eukaryota"/>
</dbReference>
<reference evidence="1 2" key="2">
    <citation type="journal article" date="2012" name="PLoS Pathog.">
        <title>Diverse lifestyles and strategies of plant pathogenesis encoded in the genomes of eighteen Dothideomycetes fungi.</title>
        <authorList>
            <person name="Ohm R.A."/>
            <person name="Feau N."/>
            <person name="Henrissat B."/>
            <person name="Schoch C.L."/>
            <person name="Horwitz B.A."/>
            <person name="Barry K.W."/>
            <person name="Condon B.J."/>
            <person name="Copeland A.C."/>
            <person name="Dhillon B."/>
            <person name="Glaser F."/>
            <person name="Hesse C.N."/>
            <person name="Kosti I."/>
            <person name="LaButti K."/>
            <person name="Lindquist E.A."/>
            <person name="Lucas S."/>
            <person name="Salamov A.A."/>
            <person name="Bradshaw R.E."/>
            <person name="Ciuffetti L."/>
            <person name="Hamelin R.C."/>
            <person name="Kema G.H.J."/>
            <person name="Lawrence C."/>
            <person name="Scott J.A."/>
            <person name="Spatafora J.W."/>
            <person name="Turgeon B.G."/>
            <person name="de Wit P.J.G.M."/>
            <person name="Zhong S."/>
            <person name="Goodwin S.B."/>
            <person name="Grigoriev I.V."/>
        </authorList>
    </citation>
    <scope>NUCLEOTIDE SEQUENCE [LARGE SCALE GENOMIC DNA]</scope>
    <source>
        <strain evidence="2">NZE10 / CBS 128990</strain>
    </source>
</reference>